<dbReference type="InterPro" id="IPR006549">
    <property type="entry name" value="HAD-SF_hydro_IIIA"/>
</dbReference>
<feature type="binding site" evidence="7">
    <location>
        <position position="8"/>
    </location>
    <ligand>
        <name>Mg(2+)</name>
        <dbReference type="ChEBI" id="CHEBI:18420"/>
    </ligand>
</feature>
<evidence type="ECO:0000313" key="8">
    <source>
        <dbReference type="EMBL" id="OCL93378.1"/>
    </source>
</evidence>
<dbReference type="Proteomes" id="UP000093159">
    <property type="component" value="Unassembled WGS sequence"/>
</dbReference>
<evidence type="ECO:0000256" key="6">
    <source>
        <dbReference type="ARBA" id="ARBA00022842"/>
    </source>
</evidence>
<keyword evidence="4 7" id="KW-0479">Metal-binding</keyword>
<reference evidence="8 10" key="1">
    <citation type="submission" date="2015-05" db="EMBL/GenBank/DDBJ databases">
        <authorList>
            <person name="Rovetto F."/>
            <person name="Cocolin L."/>
            <person name="Illeghems K."/>
            <person name="Van Nieuwerburgh F."/>
            <person name="Houf K."/>
        </authorList>
    </citation>
    <scope>NUCLEOTIDE SEQUENCE [LARGE SCALE GENOMIC DNA]</scope>
    <source>
        <strain evidence="8 10">117434</strain>
    </source>
</reference>
<evidence type="ECO:0000256" key="3">
    <source>
        <dbReference type="ARBA" id="ARBA00011881"/>
    </source>
</evidence>
<dbReference type="KEGG" id="apoc:APORC_0595"/>
<dbReference type="GO" id="GO:0046872">
    <property type="term" value="F:metal ion binding"/>
    <property type="evidence" value="ECO:0007669"/>
    <property type="project" value="UniProtKB-KW"/>
</dbReference>
<keyword evidence="6 7" id="KW-0460">Magnesium</keyword>
<reference evidence="9 11" key="2">
    <citation type="submission" date="2019-09" db="EMBL/GenBank/DDBJ databases">
        <title>Complete genome sequencing of four Arcobacter species reveals a diverse suite of mobile elements.</title>
        <authorList>
            <person name="Miller W.G."/>
            <person name="Yee E."/>
            <person name="Bono J.L."/>
        </authorList>
    </citation>
    <scope>NUCLEOTIDE SEQUENCE [LARGE SCALE GENOMIC DNA]</scope>
    <source>
        <strain evidence="9 11">CCUG 56899</strain>
    </source>
</reference>
<dbReference type="PANTHER" id="PTHR21485:SF3">
    <property type="entry name" value="N-ACYLNEURAMINATE CYTIDYLYLTRANSFERASE"/>
    <property type="match status" value="1"/>
</dbReference>
<reference evidence="9 11" key="3">
    <citation type="submission" date="2019-09" db="EMBL/GenBank/DDBJ databases">
        <title>Taxonomic note: a critical rebuttal of the proposed division of the genus Arcobacter into six genera, emended descriptions of Arcobacter anaerophilus and the genus Arcobacter, and an assessment of genus-level boundaries for Epsilonproteobacteria using in silico genomic comparator tools.</title>
        <authorList>
            <person name="On S.L.W."/>
            <person name="Miller W.G."/>
            <person name="Biggs P."/>
            <person name="Cornelius A."/>
            <person name="Vandamme P."/>
        </authorList>
    </citation>
    <scope>NUCLEOTIDE SEQUENCE [LARGE SCALE GENOMIC DNA]</scope>
    <source>
        <strain evidence="9 11">CCUG 56899</strain>
    </source>
</reference>
<dbReference type="Gene3D" id="3.40.50.1000">
    <property type="entry name" value="HAD superfamily/HAD-like"/>
    <property type="match status" value="1"/>
</dbReference>
<evidence type="ECO:0000256" key="2">
    <source>
        <dbReference type="ARBA" id="ARBA00005893"/>
    </source>
</evidence>
<protein>
    <submittedName>
        <fullName evidence="8">3-deoxy-D-manno-octulosonate 8-phosphate phosphatase KdsC</fullName>
    </submittedName>
    <submittedName>
        <fullName evidence="9">3-deoxy-D-manno-octulosonate 8-phosphate phosphatase, YrbI family</fullName>
        <ecNumber evidence="8 9">3.1.3.45</ecNumber>
    </submittedName>
</protein>
<evidence type="ECO:0000313" key="11">
    <source>
        <dbReference type="Proteomes" id="UP000322644"/>
    </source>
</evidence>
<dbReference type="PANTHER" id="PTHR21485">
    <property type="entry name" value="HAD SUPERFAMILY MEMBERS CMAS AND KDSC"/>
    <property type="match status" value="1"/>
</dbReference>
<comment type="cofactor">
    <cofactor evidence="1 7">
        <name>Mg(2+)</name>
        <dbReference type="ChEBI" id="CHEBI:18420"/>
    </cofactor>
</comment>
<dbReference type="SFLD" id="SFLDG01138">
    <property type="entry name" value="C1.6.2:_Deoxy-d-mannose-octulo"/>
    <property type="match status" value="1"/>
</dbReference>
<dbReference type="PIRSF" id="PIRSF006118">
    <property type="entry name" value="KDO8-P_Ptase"/>
    <property type="match status" value="1"/>
</dbReference>
<gene>
    <name evidence="9" type="primary">kdsC</name>
    <name evidence="8" type="ORF">AAX28_00921</name>
    <name evidence="9" type="ORF">APORC_0595</name>
</gene>
<dbReference type="OrthoDB" id="9805604at2"/>
<sequence length="165" mass="18770">MIELLVFDVDGTLTNGDITYSSSGEEFKTFNVNDGFAIVFWTKYLGKKAAIITGRESKIVEYRANELKIEYVYQNVKDKLEILDEILEKENLTYSQVAAIGDDLNDLKMLKKVALSFAPQNAMKLVKENVNVICEKSGGSGAAREMIEHILKEYNLEEEFINKWL</sequence>
<dbReference type="RefSeq" id="WP_066173166.1">
    <property type="nucleotide sequence ID" value="NZ_CP036246.2"/>
</dbReference>
<dbReference type="NCBIfam" id="TIGR01662">
    <property type="entry name" value="HAD-SF-IIIA"/>
    <property type="match status" value="1"/>
</dbReference>
<evidence type="ECO:0000313" key="9">
    <source>
        <dbReference type="EMBL" id="QEP40211.1"/>
    </source>
</evidence>
<keyword evidence="5 9" id="KW-0378">Hydrolase</keyword>
<dbReference type="InterPro" id="IPR036412">
    <property type="entry name" value="HAD-like_sf"/>
</dbReference>
<dbReference type="InterPro" id="IPR023214">
    <property type="entry name" value="HAD_sf"/>
</dbReference>
<evidence type="ECO:0000256" key="7">
    <source>
        <dbReference type="PIRSR" id="PIRSR006118-2"/>
    </source>
</evidence>
<keyword evidence="10" id="KW-1185">Reference proteome</keyword>
<feature type="binding site" evidence="7">
    <location>
        <position position="102"/>
    </location>
    <ligand>
        <name>Mg(2+)</name>
        <dbReference type="ChEBI" id="CHEBI:18420"/>
    </ligand>
</feature>
<dbReference type="Pfam" id="PF08282">
    <property type="entry name" value="Hydrolase_3"/>
    <property type="match status" value="1"/>
</dbReference>
<dbReference type="GO" id="GO:0008781">
    <property type="term" value="F:N-acylneuraminate cytidylyltransferase activity"/>
    <property type="evidence" value="ECO:0007669"/>
    <property type="project" value="TreeGrafter"/>
</dbReference>
<dbReference type="GO" id="GO:0019143">
    <property type="term" value="F:3-deoxy-manno-octulosonate-8-phosphatase activity"/>
    <property type="evidence" value="ECO:0007669"/>
    <property type="project" value="UniProtKB-EC"/>
</dbReference>
<feature type="binding site" evidence="7">
    <location>
        <position position="10"/>
    </location>
    <ligand>
        <name>substrate</name>
    </ligand>
</feature>
<dbReference type="EMBL" id="CP036246">
    <property type="protein sequence ID" value="QEP40211.1"/>
    <property type="molecule type" value="Genomic_DNA"/>
</dbReference>
<dbReference type="SUPFAM" id="SSF56784">
    <property type="entry name" value="HAD-like"/>
    <property type="match status" value="1"/>
</dbReference>
<proteinExistence type="inferred from homology"/>
<name>A0A1C0B0J4_9BACT</name>
<evidence type="ECO:0000256" key="5">
    <source>
        <dbReference type="ARBA" id="ARBA00022801"/>
    </source>
</evidence>
<comment type="subunit">
    <text evidence="3">Homotetramer.</text>
</comment>
<dbReference type="EMBL" id="LDIR01000001">
    <property type="protein sequence ID" value="OCL93378.1"/>
    <property type="molecule type" value="Genomic_DNA"/>
</dbReference>
<comment type="similarity">
    <text evidence="2">Belongs to the KdsC family.</text>
</comment>
<dbReference type="AlphaFoldDB" id="A0A1C0B0J4"/>
<evidence type="ECO:0000313" key="10">
    <source>
        <dbReference type="Proteomes" id="UP000093159"/>
    </source>
</evidence>
<dbReference type="InterPro" id="IPR050793">
    <property type="entry name" value="CMP-NeuNAc_synthase"/>
</dbReference>
<evidence type="ECO:0000256" key="4">
    <source>
        <dbReference type="ARBA" id="ARBA00022723"/>
    </source>
</evidence>
<dbReference type="NCBIfam" id="TIGR01670">
    <property type="entry name" value="KdsC-phosphatas"/>
    <property type="match status" value="1"/>
</dbReference>
<dbReference type="InterPro" id="IPR010023">
    <property type="entry name" value="KdsC_fam"/>
</dbReference>
<dbReference type="SFLD" id="SFLDS00003">
    <property type="entry name" value="Haloacid_Dehalogenase"/>
    <property type="match status" value="1"/>
</dbReference>
<dbReference type="EC" id="3.1.3.45" evidence="8 9"/>
<dbReference type="FunFam" id="3.40.50.1000:FF:000029">
    <property type="entry name" value="3-deoxy-D-manno-octulosonate 8-phosphate phosphatase KdsC"/>
    <property type="match status" value="1"/>
</dbReference>
<organism evidence="9 11">
    <name type="scientific">Arcobacter porcinus</name>
    <dbReference type="NCBI Taxonomy" id="1935204"/>
    <lineage>
        <taxon>Bacteria</taxon>
        <taxon>Pseudomonadati</taxon>
        <taxon>Campylobacterota</taxon>
        <taxon>Epsilonproteobacteria</taxon>
        <taxon>Campylobacterales</taxon>
        <taxon>Arcobacteraceae</taxon>
        <taxon>Arcobacter</taxon>
    </lineage>
</organism>
<evidence type="ECO:0000256" key="1">
    <source>
        <dbReference type="ARBA" id="ARBA00001946"/>
    </source>
</evidence>
<dbReference type="CDD" id="cd01630">
    <property type="entry name" value="HAD_KDO-like"/>
    <property type="match status" value="1"/>
</dbReference>
<accession>A0A1C0B0J4</accession>
<dbReference type="Proteomes" id="UP000322644">
    <property type="component" value="Chromosome"/>
</dbReference>
<dbReference type="SFLD" id="SFLDG01136">
    <property type="entry name" value="C1.6:_Phosphoserine_Phosphatas"/>
    <property type="match status" value="1"/>
</dbReference>